<reference evidence="2 3" key="1">
    <citation type="submission" date="2015-06" db="EMBL/GenBank/DDBJ databases">
        <title>Survival trade-offs in plant roots during colonization by closely related pathogenic and mutualistic fungi.</title>
        <authorList>
            <person name="Hacquard S."/>
            <person name="Kracher B."/>
            <person name="Hiruma K."/>
            <person name="Weinman A."/>
            <person name="Muench P."/>
            <person name="Garrido Oter R."/>
            <person name="Ver Loren van Themaat E."/>
            <person name="Dallerey J.-F."/>
            <person name="Damm U."/>
            <person name="Henrissat B."/>
            <person name="Lespinet O."/>
            <person name="Thon M."/>
            <person name="Kemen E."/>
            <person name="McHardy A.C."/>
            <person name="Schulze-Lefert P."/>
            <person name="O'Connell R.J."/>
        </authorList>
    </citation>
    <scope>NUCLEOTIDE SEQUENCE [LARGE SCALE GENOMIC DNA]</scope>
    <source>
        <strain evidence="2 3">0861</strain>
    </source>
</reference>
<feature type="compositionally biased region" description="Polar residues" evidence="1">
    <location>
        <begin position="674"/>
        <end position="689"/>
    </location>
</feature>
<evidence type="ECO:0008006" key="4">
    <source>
        <dbReference type="Google" id="ProtNLM"/>
    </source>
</evidence>
<dbReference type="Proteomes" id="UP000076552">
    <property type="component" value="Unassembled WGS sequence"/>
</dbReference>
<feature type="compositionally biased region" description="Basic residues" evidence="1">
    <location>
        <begin position="642"/>
        <end position="653"/>
    </location>
</feature>
<proteinExistence type="predicted"/>
<dbReference type="EMBL" id="LFIV01000058">
    <property type="protein sequence ID" value="KZL72454.1"/>
    <property type="molecule type" value="Genomic_DNA"/>
</dbReference>
<evidence type="ECO:0000313" key="2">
    <source>
        <dbReference type="EMBL" id="KZL72454.1"/>
    </source>
</evidence>
<accession>A0A166TT42</accession>
<dbReference type="AlphaFoldDB" id="A0A166TT42"/>
<feature type="region of interest" description="Disordered" evidence="1">
    <location>
        <begin position="624"/>
        <end position="689"/>
    </location>
</feature>
<protein>
    <recommendedName>
        <fullName evidence="4">Hsp70 family chaperone</fullName>
    </recommendedName>
</protein>
<dbReference type="STRING" id="708197.A0A166TT42"/>
<organism evidence="2 3">
    <name type="scientific">Colletotrichum tofieldiae</name>
    <dbReference type="NCBI Taxonomy" id="708197"/>
    <lineage>
        <taxon>Eukaryota</taxon>
        <taxon>Fungi</taxon>
        <taxon>Dikarya</taxon>
        <taxon>Ascomycota</taxon>
        <taxon>Pezizomycotina</taxon>
        <taxon>Sordariomycetes</taxon>
        <taxon>Hypocreomycetidae</taxon>
        <taxon>Glomerellales</taxon>
        <taxon>Glomerellaceae</taxon>
        <taxon>Colletotrichum</taxon>
        <taxon>Colletotrichum spaethianum species complex</taxon>
    </lineage>
</organism>
<comment type="caution">
    <text evidence="2">The sequence shown here is derived from an EMBL/GenBank/DDBJ whole genome shotgun (WGS) entry which is preliminary data.</text>
</comment>
<name>A0A166TT42_9PEZI</name>
<feature type="compositionally biased region" description="Basic and acidic residues" evidence="1">
    <location>
        <begin position="632"/>
        <end position="641"/>
    </location>
</feature>
<evidence type="ECO:0000313" key="3">
    <source>
        <dbReference type="Proteomes" id="UP000076552"/>
    </source>
</evidence>
<keyword evidence="3" id="KW-1185">Reference proteome</keyword>
<sequence>MPPSTKVCRTPIVLGIDWGSTAVRLFKNLVKEQRLELVDNRAALSKCDETRYQRGSWSGYINISGNGPVYTGDDVPSALQIPAKLILGRGKGIDSANPLLSEVERRKGDVFFERRCQEGLQEIVKAFASQLQKECESKYNPLEIVDIGLTIPAHWTLEEEGLYTSILKKAFPRSSRWNCRLKNIYFMTEIEAFAHFFFDDPDRVEQYLGDRVNNFVLLLDFGGHSMNGCIFYVRRANDRFAFIRAREPFGIVGGTAQWEAAIGEFCTNNTLSTGGFRTKVTPEVRNSLLRKFREELRMLECDSFREIELRTKSPKGYDAGSGDFWTTISANQSAKFFHDATNGPLGLAESQIKILSSLEGRCPELGARVIVSGGTAKNETVRGRLNDFCHHAHLPPPVFVHENIGSYESFNIARGAALATAGQMTLLEFMGNGAAFGIQMLQGQGNPRRLWDDKAFVVFADKDRSRRRGRSYVVKVSGADRLKIICDPFWSSNPRATQLDSNKAYDVLDLLIPDAGDWKFSLSMGPDDRSLLFEQSMILDGGRETPPPRPIILQMEFQRSSRCFLVKIDEEIDSLDRGPALKEDGTFTALTTELEQSLERKVQQRLTARQYPVDSDTYSAQSFGLSLKKVRRSDEGTESRSQKRPSGRWKPQGKRLPPFRRQYARNRPGESQPDHWQTTDRVASSSAVA</sequence>
<gene>
    <name evidence="2" type="ORF">CT0861_01401</name>
</gene>
<evidence type="ECO:0000256" key="1">
    <source>
        <dbReference type="SAM" id="MobiDB-lite"/>
    </source>
</evidence>